<dbReference type="EMBL" id="SEYY01003372">
    <property type="protein sequence ID" value="KAB7504343.1"/>
    <property type="molecule type" value="Genomic_DNA"/>
</dbReference>
<organism evidence="3 4">
    <name type="scientific">Armadillidium nasatum</name>
    <dbReference type="NCBI Taxonomy" id="96803"/>
    <lineage>
        <taxon>Eukaryota</taxon>
        <taxon>Metazoa</taxon>
        <taxon>Ecdysozoa</taxon>
        <taxon>Arthropoda</taxon>
        <taxon>Crustacea</taxon>
        <taxon>Multicrustacea</taxon>
        <taxon>Malacostraca</taxon>
        <taxon>Eumalacostraca</taxon>
        <taxon>Peracarida</taxon>
        <taxon>Isopoda</taxon>
        <taxon>Oniscidea</taxon>
        <taxon>Crinocheta</taxon>
        <taxon>Armadillidiidae</taxon>
        <taxon>Armadillidium</taxon>
    </lineage>
</organism>
<dbReference type="SUPFAM" id="SSF47473">
    <property type="entry name" value="EF-hand"/>
    <property type="match status" value="1"/>
</dbReference>
<dbReference type="Pfam" id="PF13405">
    <property type="entry name" value="EF-hand_6"/>
    <property type="match status" value="1"/>
</dbReference>
<accession>A0A5N5TCF1</accession>
<dbReference type="OrthoDB" id="431378at2759"/>
<proteinExistence type="predicted"/>
<dbReference type="Proteomes" id="UP000326759">
    <property type="component" value="Unassembled WGS sequence"/>
</dbReference>
<evidence type="ECO:0000313" key="4">
    <source>
        <dbReference type="Proteomes" id="UP000326759"/>
    </source>
</evidence>
<gene>
    <name evidence="3" type="primary">PLS1</name>
    <name evidence="3" type="ORF">Anas_05032</name>
</gene>
<comment type="caution">
    <text evidence="3">The sequence shown here is derived from an EMBL/GenBank/DDBJ whole genome shotgun (WGS) entry which is preliminary data.</text>
</comment>
<evidence type="ECO:0000259" key="2">
    <source>
        <dbReference type="PROSITE" id="PS50222"/>
    </source>
</evidence>
<protein>
    <submittedName>
        <fullName evidence="3">Plastin-1</fullName>
    </submittedName>
</protein>
<dbReference type="AlphaFoldDB" id="A0A5N5TCF1"/>
<keyword evidence="4" id="KW-1185">Reference proteome</keyword>
<evidence type="ECO:0000256" key="1">
    <source>
        <dbReference type="ARBA" id="ARBA00022837"/>
    </source>
</evidence>
<dbReference type="PROSITE" id="PS50222">
    <property type="entry name" value="EF_HAND_2"/>
    <property type="match status" value="1"/>
</dbReference>
<dbReference type="InterPro" id="IPR002048">
    <property type="entry name" value="EF_hand_dom"/>
</dbReference>
<name>A0A5N5TCF1_9CRUS</name>
<dbReference type="InterPro" id="IPR018247">
    <property type="entry name" value="EF_Hand_1_Ca_BS"/>
</dbReference>
<dbReference type="Gene3D" id="1.10.238.10">
    <property type="entry name" value="EF-hand"/>
    <property type="match status" value="1"/>
</dbReference>
<dbReference type="PROSITE" id="PS00018">
    <property type="entry name" value="EF_HAND_1"/>
    <property type="match status" value="1"/>
</dbReference>
<dbReference type="GO" id="GO:0005509">
    <property type="term" value="F:calcium ion binding"/>
    <property type="evidence" value="ECO:0007669"/>
    <property type="project" value="InterPro"/>
</dbReference>
<sequence length="182" mass="20464">MPVSHSFCFISYWKYQILCRFASSSISRDILGRTLLYCFKRLLLIIDIYLLREIVFDFSPSLPSPSLPFPTHPNPPISRVSSRQIDKDGNGYIDVSELKAALEIMCASLKAKDVASTFKKMVNKRENLETIGGMSTASSEGTTHSVRLEEQLAFSDWINSNLGHDPDLKHLLPIDPEGKNTL</sequence>
<reference evidence="3 4" key="1">
    <citation type="journal article" date="2019" name="PLoS Biol.">
        <title>Sex chromosomes control vertical transmission of feminizing Wolbachia symbionts in an isopod.</title>
        <authorList>
            <person name="Becking T."/>
            <person name="Chebbi M.A."/>
            <person name="Giraud I."/>
            <person name="Moumen B."/>
            <person name="Laverre T."/>
            <person name="Caubet Y."/>
            <person name="Peccoud J."/>
            <person name="Gilbert C."/>
            <person name="Cordaux R."/>
        </authorList>
    </citation>
    <scope>NUCLEOTIDE SEQUENCE [LARGE SCALE GENOMIC DNA]</scope>
    <source>
        <strain evidence="3">ANa2</strain>
        <tissue evidence="3">Whole body excluding digestive tract and cuticle</tissue>
    </source>
</reference>
<dbReference type="Gene3D" id="1.10.418.10">
    <property type="entry name" value="Calponin-like domain"/>
    <property type="match status" value="1"/>
</dbReference>
<dbReference type="InterPro" id="IPR011992">
    <property type="entry name" value="EF-hand-dom_pair"/>
</dbReference>
<dbReference type="InterPro" id="IPR036872">
    <property type="entry name" value="CH_dom_sf"/>
</dbReference>
<feature type="domain" description="EF-hand" evidence="2">
    <location>
        <begin position="83"/>
        <end position="108"/>
    </location>
</feature>
<evidence type="ECO:0000313" key="3">
    <source>
        <dbReference type="EMBL" id="KAB7504343.1"/>
    </source>
</evidence>
<keyword evidence="1" id="KW-0106">Calcium</keyword>